<dbReference type="Proteomes" id="UP000482800">
    <property type="component" value="Unassembled WGS sequence"/>
</dbReference>
<keyword evidence="2" id="KW-1185">Reference proteome</keyword>
<dbReference type="EMBL" id="BLPF01000004">
    <property type="protein sequence ID" value="GFJ84869.1"/>
    <property type="molecule type" value="Genomic_DNA"/>
</dbReference>
<name>A0A6V8KRH8_9ACTN</name>
<evidence type="ECO:0000313" key="2">
    <source>
        <dbReference type="Proteomes" id="UP000482800"/>
    </source>
</evidence>
<accession>A0A6V8KRH8</accession>
<dbReference type="InterPro" id="IPR054202">
    <property type="entry name" value="DUF6907"/>
</dbReference>
<proteinExistence type="predicted"/>
<dbReference type="AlphaFoldDB" id="A0A6V8KRH8"/>
<sequence>MDKLTLPPAAARAPHPAHCPPWCVDCRHYDTEPHRALLHRGPAETVPMYDEGCALVETSVRTAFWDKAPGWIGTDPADLERPYVEVTVPTDFPLQLSLSPDQARAFAAALLRAADTTDRASTTTTPH</sequence>
<organism evidence="1 2">
    <name type="scientific">Phytohabitans houttuyneae</name>
    <dbReference type="NCBI Taxonomy" id="1076126"/>
    <lineage>
        <taxon>Bacteria</taxon>
        <taxon>Bacillati</taxon>
        <taxon>Actinomycetota</taxon>
        <taxon>Actinomycetes</taxon>
        <taxon>Micromonosporales</taxon>
        <taxon>Micromonosporaceae</taxon>
    </lineage>
</organism>
<dbReference type="Pfam" id="PF21848">
    <property type="entry name" value="DUF6907"/>
    <property type="match status" value="1"/>
</dbReference>
<evidence type="ECO:0000313" key="1">
    <source>
        <dbReference type="EMBL" id="GFJ84869.1"/>
    </source>
</evidence>
<reference evidence="1 2" key="2">
    <citation type="submission" date="2020-03" db="EMBL/GenBank/DDBJ databases">
        <authorList>
            <person name="Ichikawa N."/>
            <person name="Kimura A."/>
            <person name="Kitahashi Y."/>
            <person name="Uohara A."/>
        </authorList>
    </citation>
    <scope>NUCLEOTIDE SEQUENCE [LARGE SCALE GENOMIC DNA]</scope>
    <source>
        <strain evidence="1 2">NBRC 108639</strain>
    </source>
</reference>
<comment type="caution">
    <text evidence="1">The sequence shown here is derived from an EMBL/GenBank/DDBJ whole genome shotgun (WGS) entry which is preliminary data.</text>
</comment>
<reference evidence="1 2" key="1">
    <citation type="submission" date="2020-03" db="EMBL/GenBank/DDBJ databases">
        <title>Whole genome shotgun sequence of Phytohabitans houttuyneae NBRC 108639.</title>
        <authorList>
            <person name="Komaki H."/>
            <person name="Tamura T."/>
        </authorList>
    </citation>
    <scope>NUCLEOTIDE SEQUENCE [LARGE SCALE GENOMIC DNA]</scope>
    <source>
        <strain evidence="1 2">NBRC 108639</strain>
    </source>
</reference>
<dbReference type="RefSeq" id="WP_246274514.1">
    <property type="nucleotide sequence ID" value="NZ_BAABGO010000035.1"/>
</dbReference>
<gene>
    <name evidence="1" type="ORF">Phou_090490</name>
</gene>
<protein>
    <submittedName>
        <fullName evidence="1">Uncharacterized protein</fullName>
    </submittedName>
</protein>